<dbReference type="SUPFAM" id="SSF56801">
    <property type="entry name" value="Acetyl-CoA synthetase-like"/>
    <property type="match status" value="1"/>
</dbReference>
<organism evidence="10 11">
    <name type="scientific">Mycobacterium numidiamassiliense</name>
    <dbReference type="NCBI Taxonomy" id="1841861"/>
    <lineage>
        <taxon>Bacteria</taxon>
        <taxon>Bacillati</taxon>
        <taxon>Actinomycetota</taxon>
        <taxon>Actinomycetes</taxon>
        <taxon>Mycobacteriales</taxon>
        <taxon>Mycobacteriaceae</taxon>
        <taxon>Mycobacterium</taxon>
    </lineage>
</organism>
<dbReference type="EC" id="6.2.1.3" evidence="3"/>
<feature type="domain" description="AMP-binding enzyme C-terminal" evidence="9">
    <location>
        <begin position="79"/>
        <end position="154"/>
    </location>
</feature>
<dbReference type="AlphaFoldDB" id="A0A2U3PAU8"/>
<evidence type="ECO:0000256" key="2">
    <source>
        <dbReference type="ARBA" id="ARBA00022598"/>
    </source>
</evidence>
<dbReference type="PANTHER" id="PTHR43201:SF5">
    <property type="entry name" value="MEDIUM-CHAIN ACYL-COA LIGASE ACSF2, MITOCHONDRIAL"/>
    <property type="match status" value="1"/>
</dbReference>
<evidence type="ECO:0000313" key="11">
    <source>
        <dbReference type="Proteomes" id="UP000240424"/>
    </source>
</evidence>
<accession>A0A2U3PAU8</accession>
<dbReference type="GO" id="GO:0004467">
    <property type="term" value="F:long-chain fatty acid-CoA ligase activity"/>
    <property type="evidence" value="ECO:0007669"/>
    <property type="project" value="UniProtKB-EC"/>
</dbReference>
<dbReference type="Gene3D" id="3.30.300.30">
    <property type="match status" value="1"/>
</dbReference>
<evidence type="ECO:0000256" key="1">
    <source>
        <dbReference type="ARBA" id="ARBA00006432"/>
    </source>
</evidence>
<dbReference type="PANTHER" id="PTHR43201">
    <property type="entry name" value="ACYL-COA SYNTHETASE"/>
    <property type="match status" value="1"/>
</dbReference>
<dbReference type="Proteomes" id="UP000240424">
    <property type="component" value="Unassembled WGS sequence"/>
</dbReference>
<dbReference type="InterPro" id="IPR042099">
    <property type="entry name" value="ANL_N_sf"/>
</dbReference>
<evidence type="ECO:0000256" key="4">
    <source>
        <dbReference type="ARBA" id="ARBA00036813"/>
    </source>
</evidence>
<dbReference type="InterPro" id="IPR025110">
    <property type="entry name" value="AMP-bd_C"/>
</dbReference>
<evidence type="ECO:0000256" key="7">
    <source>
        <dbReference type="ARBA" id="ARBA00080667"/>
    </source>
</evidence>
<name>A0A2U3PAU8_9MYCO</name>
<dbReference type="FunFam" id="3.30.300.30:FF:000008">
    <property type="entry name" value="2,3-dihydroxybenzoate-AMP ligase"/>
    <property type="match status" value="1"/>
</dbReference>
<proteinExistence type="inferred from homology"/>
<evidence type="ECO:0000256" key="5">
    <source>
        <dbReference type="ARBA" id="ARBA00069710"/>
    </source>
</evidence>
<evidence type="ECO:0000259" key="9">
    <source>
        <dbReference type="Pfam" id="PF13193"/>
    </source>
</evidence>
<dbReference type="EMBL" id="FUEZ01000004">
    <property type="protein sequence ID" value="SPM40862.1"/>
    <property type="molecule type" value="Genomic_DNA"/>
</dbReference>
<dbReference type="InterPro" id="IPR045851">
    <property type="entry name" value="AMP-bd_C_sf"/>
</dbReference>
<comment type="catalytic activity">
    <reaction evidence="4">
        <text>a long-chain fatty acid + ATP + CoA = a long-chain fatty acyl-CoA + AMP + diphosphate</text>
        <dbReference type="Rhea" id="RHEA:15421"/>
        <dbReference type="ChEBI" id="CHEBI:30616"/>
        <dbReference type="ChEBI" id="CHEBI:33019"/>
        <dbReference type="ChEBI" id="CHEBI:57287"/>
        <dbReference type="ChEBI" id="CHEBI:57560"/>
        <dbReference type="ChEBI" id="CHEBI:83139"/>
        <dbReference type="ChEBI" id="CHEBI:456215"/>
        <dbReference type="EC" id="6.2.1.3"/>
    </reaction>
</comment>
<reference evidence="10 11" key="1">
    <citation type="submission" date="2017-01" db="EMBL/GenBank/DDBJ databases">
        <authorList>
            <consortium name="Urmite Genomes"/>
        </authorList>
    </citation>
    <scope>NUCLEOTIDE SEQUENCE [LARGE SCALE GENOMIC DNA]</scope>
    <source>
        <strain evidence="10 11">AB215</strain>
    </source>
</reference>
<evidence type="ECO:0000256" key="3">
    <source>
        <dbReference type="ARBA" id="ARBA00026121"/>
    </source>
</evidence>
<comment type="similarity">
    <text evidence="1">Belongs to the ATP-dependent AMP-binding enzyme family.</text>
</comment>
<gene>
    <name evidence="10" type="ORF">MNAB215_3063</name>
</gene>
<keyword evidence="11" id="KW-1185">Reference proteome</keyword>
<dbReference type="Gene3D" id="3.40.50.12780">
    <property type="entry name" value="N-terminal domain of ligase-like"/>
    <property type="match status" value="1"/>
</dbReference>
<keyword evidence="2 10" id="KW-0436">Ligase</keyword>
<dbReference type="GO" id="GO:0031956">
    <property type="term" value="F:medium-chain fatty acid-CoA ligase activity"/>
    <property type="evidence" value="ECO:0007669"/>
    <property type="project" value="TreeGrafter"/>
</dbReference>
<evidence type="ECO:0000256" key="6">
    <source>
        <dbReference type="ARBA" id="ARBA00076959"/>
    </source>
</evidence>
<dbReference type="STRING" id="1841861.GCA_900157365_01383"/>
<sequence length="169" mass="18084">VVDADGGVLPVGQAGEIVVQSESMFRGYWQDEAATQATLRDGWCRTGDMGRLDERGLLYLMDRKKDVIISGGENIYSPEVEDAVSAVDGVAACAVVGVPDDRWGEAVCAVVVARSGASPTLETVQEGVRRRLARYKVPRRLVLVTDLPVLASGKVDKKRLRADLQAAGG</sequence>
<dbReference type="Pfam" id="PF13193">
    <property type="entry name" value="AMP-binding_C"/>
    <property type="match status" value="1"/>
</dbReference>
<evidence type="ECO:0000256" key="8">
    <source>
        <dbReference type="ARBA" id="ARBA00083882"/>
    </source>
</evidence>
<evidence type="ECO:0000313" key="10">
    <source>
        <dbReference type="EMBL" id="SPM40862.1"/>
    </source>
</evidence>
<protein>
    <recommendedName>
        <fullName evidence="5">Long-chain-fatty-acid--CoA ligase FadD13</fullName>
        <ecNumber evidence="3">6.2.1.3</ecNumber>
    </recommendedName>
    <alternativeName>
        <fullName evidence="6">Fatty acyl-CoA ligase</fullName>
    </alternativeName>
    <alternativeName>
        <fullName evidence="8">Fatty acyl-CoA synthetase</fullName>
    </alternativeName>
    <alternativeName>
        <fullName evidence="7">Very-long-chain fatty-acyl-CoA synthetase</fullName>
    </alternativeName>
</protein>
<feature type="non-terminal residue" evidence="10">
    <location>
        <position position="1"/>
    </location>
</feature>